<reference evidence="2" key="1">
    <citation type="journal article" date="2020" name="Fungal Divers.">
        <title>Resolving the Mortierellaceae phylogeny through synthesis of multi-gene phylogenetics and phylogenomics.</title>
        <authorList>
            <person name="Vandepol N."/>
            <person name="Liber J."/>
            <person name="Desiro A."/>
            <person name="Na H."/>
            <person name="Kennedy M."/>
            <person name="Barry K."/>
            <person name="Grigoriev I.V."/>
            <person name="Miller A.N."/>
            <person name="O'Donnell K."/>
            <person name="Stajich J.E."/>
            <person name="Bonito G."/>
        </authorList>
    </citation>
    <scope>NUCLEOTIDE SEQUENCE</scope>
    <source>
        <strain evidence="2">KOD1015</strain>
    </source>
</reference>
<dbReference type="Proteomes" id="UP000780801">
    <property type="component" value="Unassembled WGS sequence"/>
</dbReference>
<proteinExistence type="predicted"/>
<keyword evidence="3" id="KW-1185">Reference proteome</keyword>
<evidence type="ECO:0000256" key="1">
    <source>
        <dbReference type="SAM" id="MobiDB-lite"/>
    </source>
</evidence>
<feature type="region of interest" description="Disordered" evidence="1">
    <location>
        <begin position="218"/>
        <end position="248"/>
    </location>
</feature>
<name>A0A9P6KBH3_9FUNG</name>
<evidence type="ECO:0000313" key="2">
    <source>
        <dbReference type="EMBL" id="KAF9579279.1"/>
    </source>
</evidence>
<comment type="caution">
    <text evidence="2">The sequence shown here is derived from an EMBL/GenBank/DDBJ whole genome shotgun (WGS) entry which is preliminary data.</text>
</comment>
<feature type="compositionally biased region" description="Polar residues" evidence="1">
    <location>
        <begin position="160"/>
        <end position="169"/>
    </location>
</feature>
<feature type="region of interest" description="Disordered" evidence="1">
    <location>
        <begin position="131"/>
        <end position="200"/>
    </location>
</feature>
<organism evidence="2 3">
    <name type="scientific">Lunasporangiospora selenospora</name>
    <dbReference type="NCBI Taxonomy" id="979761"/>
    <lineage>
        <taxon>Eukaryota</taxon>
        <taxon>Fungi</taxon>
        <taxon>Fungi incertae sedis</taxon>
        <taxon>Mucoromycota</taxon>
        <taxon>Mortierellomycotina</taxon>
        <taxon>Mortierellomycetes</taxon>
        <taxon>Mortierellales</taxon>
        <taxon>Mortierellaceae</taxon>
        <taxon>Lunasporangiospora</taxon>
    </lineage>
</organism>
<accession>A0A9P6KBH3</accession>
<feature type="region of interest" description="Disordered" evidence="1">
    <location>
        <begin position="1"/>
        <end position="32"/>
    </location>
</feature>
<feature type="compositionally biased region" description="Basic and acidic residues" evidence="1">
    <location>
        <begin position="12"/>
        <end position="26"/>
    </location>
</feature>
<dbReference type="EMBL" id="JAABOA010002893">
    <property type="protein sequence ID" value="KAF9579279.1"/>
    <property type="molecule type" value="Genomic_DNA"/>
</dbReference>
<feature type="compositionally biased region" description="Basic residues" evidence="1">
    <location>
        <begin position="136"/>
        <end position="146"/>
    </location>
</feature>
<protein>
    <submittedName>
        <fullName evidence="2">Uncharacterized protein</fullName>
    </submittedName>
</protein>
<dbReference type="OrthoDB" id="2415882at2759"/>
<evidence type="ECO:0000313" key="3">
    <source>
        <dbReference type="Proteomes" id="UP000780801"/>
    </source>
</evidence>
<sequence length="261" mass="28971">MSSPARAPSRTHIRDDAGARQRREEVMTGSWLTPRRDASAIITYKPTNKRPYQHHSPENTILPITTTTTTAPKELIMATLNQNEIQEIVVPTVTIQETQRGRDHVIAPFADQEPSEVDSPTKKSRGFAAFAERMRSRSRSQSRGRPSKPEQELSMERTFTGASTASTRSWMDAFRSSASNSRPQSRSASRSRSSMEAGGPYADVARAQNEFMDKLRAEQEKDGVTKNCDGLPIRSPTNSNRGSRRSSVAHALGLDKPLLAF</sequence>
<gene>
    <name evidence="2" type="ORF">BGW38_004525</name>
</gene>
<dbReference type="AlphaFoldDB" id="A0A9P6KBH3"/>
<feature type="compositionally biased region" description="Low complexity" evidence="1">
    <location>
        <begin position="175"/>
        <end position="194"/>
    </location>
</feature>